<gene>
    <name evidence="1" type="ORF">EJ02DRAFT_398531</name>
</gene>
<sequence>MIYLIHTKEYPRPFLTTLPFVARDFSEWGFRVDRHTTDSAYIAEIRPRERNTRTNRTEWRVEVMEMWAREVLCRKREERNQCLHAQPQRATDENQAQEDCRFERACKMMQDFVEGLAAFGECGCAIPKYFLDDKKEKPVHPGGKHGTKHTNSPQNLRLISPYPLRLISKYMCLLQAVRYISNATLPAWSNPDITRADQITMEFMAFKAVQKEHLVHAVNRAICKSKGMMGRVERDTRTGVTRVMLFVDVGDCYLDMGSEDAETRDPVPVYERGERSPVYVDGI</sequence>
<dbReference type="AlphaFoldDB" id="A0A6A5SVV3"/>
<proteinExistence type="predicted"/>
<accession>A0A6A5SVV3</accession>
<evidence type="ECO:0000313" key="1">
    <source>
        <dbReference type="EMBL" id="KAF1944363.1"/>
    </source>
</evidence>
<dbReference type="OrthoDB" id="3774194at2759"/>
<organism evidence="1 2">
    <name type="scientific">Clathrospora elynae</name>
    <dbReference type="NCBI Taxonomy" id="706981"/>
    <lineage>
        <taxon>Eukaryota</taxon>
        <taxon>Fungi</taxon>
        <taxon>Dikarya</taxon>
        <taxon>Ascomycota</taxon>
        <taxon>Pezizomycotina</taxon>
        <taxon>Dothideomycetes</taxon>
        <taxon>Pleosporomycetidae</taxon>
        <taxon>Pleosporales</taxon>
        <taxon>Diademaceae</taxon>
        <taxon>Clathrospora</taxon>
    </lineage>
</organism>
<protein>
    <submittedName>
        <fullName evidence="1">Uncharacterized protein</fullName>
    </submittedName>
</protein>
<reference evidence="1" key="1">
    <citation type="journal article" date="2020" name="Stud. Mycol.">
        <title>101 Dothideomycetes genomes: a test case for predicting lifestyles and emergence of pathogens.</title>
        <authorList>
            <person name="Haridas S."/>
            <person name="Albert R."/>
            <person name="Binder M."/>
            <person name="Bloem J."/>
            <person name="Labutti K."/>
            <person name="Salamov A."/>
            <person name="Andreopoulos B."/>
            <person name="Baker S."/>
            <person name="Barry K."/>
            <person name="Bills G."/>
            <person name="Bluhm B."/>
            <person name="Cannon C."/>
            <person name="Castanera R."/>
            <person name="Culley D."/>
            <person name="Daum C."/>
            <person name="Ezra D."/>
            <person name="Gonzalez J."/>
            <person name="Henrissat B."/>
            <person name="Kuo A."/>
            <person name="Liang C."/>
            <person name="Lipzen A."/>
            <person name="Lutzoni F."/>
            <person name="Magnuson J."/>
            <person name="Mondo S."/>
            <person name="Nolan M."/>
            <person name="Ohm R."/>
            <person name="Pangilinan J."/>
            <person name="Park H.-J."/>
            <person name="Ramirez L."/>
            <person name="Alfaro M."/>
            <person name="Sun H."/>
            <person name="Tritt A."/>
            <person name="Yoshinaga Y."/>
            <person name="Zwiers L.-H."/>
            <person name="Turgeon B."/>
            <person name="Goodwin S."/>
            <person name="Spatafora J."/>
            <person name="Crous P."/>
            <person name="Grigoriev I."/>
        </authorList>
    </citation>
    <scope>NUCLEOTIDE SEQUENCE</scope>
    <source>
        <strain evidence="1">CBS 161.51</strain>
    </source>
</reference>
<dbReference type="EMBL" id="ML976017">
    <property type="protein sequence ID" value="KAF1944363.1"/>
    <property type="molecule type" value="Genomic_DNA"/>
</dbReference>
<evidence type="ECO:0000313" key="2">
    <source>
        <dbReference type="Proteomes" id="UP000800038"/>
    </source>
</evidence>
<dbReference type="Proteomes" id="UP000800038">
    <property type="component" value="Unassembled WGS sequence"/>
</dbReference>
<keyword evidence="2" id="KW-1185">Reference proteome</keyword>
<name>A0A6A5SVV3_9PLEO</name>